<dbReference type="Proteomes" id="UP001152646">
    <property type="component" value="Unassembled WGS sequence"/>
</dbReference>
<sequence length="298" mass="34121">MCLAFFSFFSRFHLTLLSPPSLSLFALPKLPSTGFTNKMGKNIRARETLRQALPPLRKTGFHTTSNAVHSLFYRGELHQWRNFCEDTRATVDSQQWSNKIIGCNLKTRNLEENKVYVGDESGLQGRFQQAIGQTLGKVFEAQDLDIQFADFKCLPRQGKKVPDCVMRTSTDELKAVGDLKVPWVSYHRMEDFHDPFAPESKFRALIAQVLRYMKEMECMYGFLSSYDETIFFRQRHNGTTWVVDCSPVIPASNVSTKGSPVVTVRECFFHMAVLAYRQGSVDNQLSPRSWVEGRMDTT</sequence>
<gene>
    <name evidence="2" type="ORF">PSALAMII_LOCUS8938</name>
</gene>
<reference evidence="2" key="1">
    <citation type="submission" date="2021-07" db="EMBL/GenBank/DDBJ databases">
        <authorList>
            <person name="Branca A.L. A."/>
        </authorList>
    </citation>
    <scope>NUCLEOTIDE SEQUENCE</scope>
</reference>
<evidence type="ECO:0000256" key="1">
    <source>
        <dbReference type="SAM" id="SignalP"/>
    </source>
</evidence>
<evidence type="ECO:0000313" key="2">
    <source>
        <dbReference type="EMBL" id="CAG8408797.1"/>
    </source>
</evidence>
<evidence type="ECO:0000313" key="3">
    <source>
        <dbReference type="Proteomes" id="UP001152646"/>
    </source>
</evidence>
<keyword evidence="1" id="KW-0732">Signal</keyword>
<feature type="chain" id="PRO_5040768457" evidence="1">
    <location>
        <begin position="18"/>
        <end position="298"/>
    </location>
</feature>
<accession>A0A9W4JM81</accession>
<protein>
    <submittedName>
        <fullName evidence="2">Uncharacterized protein</fullName>
    </submittedName>
</protein>
<dbReference type="OrthoDB" id="3796275at2759"/>
<dbReference type="AlphaFoldDB" id="A0A9W4JM81"/>
<name>A0A9W4JM81_9EURO</name>
<proteinExistence type="predicted"/>
<feature type="signal peptide" evidence="1">
    <location>
        <begin position="1"/>
        <end position="17"/>
    </location>
</feature>
<organism evidence="2 3">
    <name type="scientific">Penicillium salamii</name>
    <dbReference type="NCBI Taxonomy" id="1612424"/>
    <lineage>
        <taxon>Eukaryota</taxon>
        <taxon>Fungi</taxon>
        <taxon>Dikarya</taxon>
        <taxon>Ascomycota</taxon>
        <taxon>Pezizomycotina</taxon>
        <taxon>Eurotiomycetes</taxon>
        <taxon>Eurotiomycetidae</taxon>
        <taxon>Eurotiales</taxon>
        <taxon>Aspergillaceae</taxon>
        <taxon>Penicillium</taxon>
    </lineage>
</organism>
<comment type="caution">
    <text evidence="2">The sequence shown here is derived from an EMBL/GenBank/DDBJ whole genome shotgun (WGS) entry which is preliminary data.</text>
</comment>
<dbReference type="EMBL" id="CAJVPA010000217">
    <property type="protein sequence ID" value="CAG8408797.1"/>
    <property type="molecule type" value="Genomic_DNA"/>
</dbReference>